<dbReference type="HOGENOM" id="CLU_476263_0_0_5"/>
<dbReference type="PROSITE" id="PS50181">
    <property type="entry name" value="FBOX"/>
    <property type="match status" value="1"/>
</dbReference>
<evidence type="ECO:0000256" key="2">
    <source>
        <dbReference type="ARBA" id="ARBA00022737"/>
    </source>
</evidence>
<dbReference type="Gene3D" id="3.80.10.10">
    <property type="entry name" value="Ribonuclease Inhibitor"/>
    <property type="match status" value="2"/>
</dbReference>
<sequence>MNKNYFSRVILSLILNTFISLGHEDDRDMDIEDTNLHTSFSSLPAEIIDYIFRYIPEEDLINVRLVEKKLSLIANKIIKFPKEGQLTLLDPRHIRQYGYQEEFRDIKDPLSLDLSQGIVRLTVLRGAESSDITASWLEAHSDYLRQATNLSELNLSNGNFSSKYRDHFLCGAGSRQRLGSECLSEILSALSNLKTLKLASCSLQAVDIRYIGESFKHLKELEVLDLLGNPIEDESLNYLVPELIRLTVLQQLSLSVSSISQAKSLTSYFRQASNLRSLTLWGVNFTNGKDLIDGLGVLPGLKELTLSVSSQSYIGYIALGNLKQSFARLTHLNRLNLYLMLPSNDEVSMADLTNNQLGHLHLPSNLNKLRYHVEGKPSVFLKLPPNIGYLPLRSLYLSPATSYNPQELGEALSNLSKLETLVLEKNESKEHSTDDFAINLFKSITALPSVKILTLALGMRDTALQELTYKVPLFSSLQKIDLSGEVYLSIGGIKHFIEHLKPLSTLKTLDLSQAIILGEKYYADYYIKADLGVKEEEEEENNPALVLNQLEEHIKLYSSASLKFYSWRRVEW</sequence>
<dbReference type="InterPro" id="IPR036047">
    <property type="entry name" value="F-box-like_dom_sf"/>
</dbReference>
<keyword evidence="2" id="KW-0677">Repeat</keyword>
<dbReference type="Proteomes" id="UP000028926">
    <property type="component" value="Chromosome"/>
</dbReference>
<dbReference type="SUPFAM" id="SSF81383">
    <property type="entry name" value="F-box domain"/>
    <property type="match status" value="1"/>
</dbReference>
<dbReference type="SUPFAM" id="SSF52047">
    <property type="entry name" value="RNI-like"/>
    <property type="match status" value="2"/>
</dbReference>
<evidence type="ECO:0000313" key="4">
    <source>
        <dbReference type="EMBL" id="AIK96231.1"/>
    </source>
</evidence>
<gene>
    <name evidence="4" type="ORF">ID47_04955</name>
</gene>
<dbReference type="PANTHER" id="PTHR48051">
    <property type="match status" value="1"/>
</dbReference>
<keyword evidence="5" id="KW-1185">Reference proteome</keyword>
<evidence type="ECO:0000256" key="1">
    <source>
        <dbReference type="ARBA" id="ARBA00022614"/>
    </source>
</evidence>
<evidence type="ECO:0000313" key="5">
    <source>
        <dbReference type="Proteomes" id="UP000028926"/>
    </source>
</evidence>
<dbReference type="GO" id="GO:0005737">
    <property type="term" value="C:cytoplasm"/>
    <property type="evidence" value="ECO:0007669"/>
    <property type="project" value="TreeGrafter"/>
</dbReference>
<accession>A0A077AUY3</accession>
<organism evidence="4 5">
    <name type="scientific">Candidatus Odyssella acanthamoebae</name>
    <dbReference type="NCBI Taxonomy" id="91604"/>
    <lineage>
        <taxon>Bacteria</taxon>
        <taxon>Pseudomonadati</taxon>
        <taxon>Pseudomonadota</taxon>
        <taxon>Alphaproteobacteria</taxon>
        <taxon>Holosporales</taxon>
        <taxon>Candidatus Paracaedibacteraceae</taxon>
        <taxon>Candidatus Odyssella</taxon>
    </lineage>
</organism>
<feature type="domain" description="F-box" evidence="3">
    <location>
        <begin position="37"/>
        <end position="83"/>
    </location>
</feature>
<dbReference type="InterPro" id="IPR050216">
    <property type="entry name" value="LRR_domain-containing"/>
</dbReference>
<reference evidence="4 5" key="1">
    <citation type="submission" date="2014-07" db="EMBL/GenBank/DDBJ databases">
        <title>Comparative genomic insights into amoeba endosymbionts belonging to the families of Holosporaceae and Candidatus Midichloriaceae within Rickettsiales.</title>
        <authorList>
            <person name="Wang Z."/>
            <person name="Wu M."/>
        </authorList>
    </citation>
    <scope>NUCLEOTIDE SEQUENCE [LARGE SCALE GENOMIC DNA]</scope>
    <source>
        <strain evidence="4">PRA3</strain>
    </source>
</reference>
<dbReference type="STRING" id="91604.ID47_04955"/>
<dbReference type="EMBL" id="CP008941">
    <property type="protein sequence ID" value="AIK96231.1"/>
    <property type="molecule type" value="Genomic_DNA"/>
</dbReference>
<protein>
    <recommendedName>
        <fullName evidence="3">F-box domain-containing protein</fullName>
    </recommendedName>
</protein>
<proteinExistence type="predicted"/>
<name>A0A077AUY3_9PROT</name>
<keyword evidence="1" id="KW-0433">Leucine-rich repeat</keyword>
<dbReference type="InterPro" id="IPR032675">
    <property type="entry name" value="LRR_dom_sf"/>
</dbReference>
<dbReference type="PANTHER" id="PTHR48051:SF1">
    <property type="entry name" value="RAS SUPPRESSOR PROTEIN 1"/>
    <property type="match status" value="1"/>
</dbReference>
<dbReference type="InterPro" id="IPR001810">
    <property type="entry name" value="F-box_dom"/>
</dbReference>
<evidence type="ECO:0000259" key="3">
    <source>
        <dbReference type="PROSITE" id="PS50181"/>
    </source>
</evidence>
<dbReference type="KEGG" id="paca:ID47_04955"/>
<dbReference type="AlphaFoldDB" id="A0A077AUY3"/>
<dbReference type="RefSeq" id="WP_038464422.1">
    <property type="nucleotide sequence ID" value="NZ_CP008941.1"/>
</dbReference>